<dbReference type="SUPFAM" id="SSF49785">
    <property type="entry name" value="Galactose-binding domain-like"/>
    <property type="match status" value="1"/>
</dbReference>
<dbReference type="InterPro" id="IPR008979">
    <property type="entry name" value="Galactose-bd-like_sf"/>
</dbReference>
<proteinExistence type="predicted"/>
<feature type="signal peptide" evidence="3">
    <location>
        <begin position="1"/>
        <end position="25"/>
    </location>
</feature>
<feature type="domain" description="Cellulose binding type IV" evidence="4">
    <location>
        <begin position="62"/>
        <end position="173"/>
    </location>
</feature>
<organism evidence="5 6">
    <name type="scientific">Chitinophaga agrisoli</name>
    <dbReference type="NCBI Taxonomy" id="2607653"/>
    <lineage>
        <taxon>Bacteria</taxon>
        <taxon>Pseudomonadati</taxon>
        <taxon>Bacteroidota</taxon>
        <taxon>Chitinophagia</taxon>
        <taxon>Chitinophagales</taxon>
        <taxon>Chitinophagaceae</taxon>
        <taxon>Chitinophaga</taxon>
    </lineage>
</organism>
<reference evidence="5 6" key="1">
    <citation type="submission" date="2019-09" db="EMBL/GenBank/DDBJ databases">
        <title>Chitinophaga ginsengihumi sp. nov., isolated from soil of ginseng rhizosphere.</title>
        <authorList>
            <person name="Lee J."/>
        </authorList>
    </citation>
    <scope>NUCLEOTIDE SEQUENCE [LARGE SCALE GENOMIC DNA]</scope>
    <source>
        <strain evidence="5 6">BN140078</strain>
    </source>
</reference>
<evidence type="ECO:0000256" key="3">
    <source>
        <dbReference type="SAM" id="SignalP"/>
    </source>
</evidence>
<reference evidence="5 6" key="2">
    <citation type="submission" date="2019-09" db="EMBL/GenBank/DDBJ databases">
        <authorList>
            <person name="Jin C."/>
        </authorList>
    </citation>
    <scope>NUCLEOTIDE SEQUENCE [LARGE SCALE GENOMIC DNA]</scope>
    <source>
        <strain evidence="5 6">BN140078</strain>
    </source>
</reference>
<evidence type="ECO:0000256" key="1">
    <source>
        <dbReference type="ARBA" id="ARBA00022729"/>
    </source>
</evidence>
<sequence length="175" mass="19078">MMPMRLILMMLQCLMLFLLPLLVQGQTTTPVTQGTPPPPQAAPAGAQTTPADPQTNPQGLLPTPPTPRLKPETEFKMQHGSYLGFGQVYLGSGEIGFEVQVTNTQKGGDSRLEFRIDKPKGKIIGTLKVPFTGDTTYALKVPTSLGRFYGTHDLYVVAKGSGPFFISSFSFIRIY</sequence>
<dbReference type="GO" id="GO:0030246">
    <property type="term" value="F:carbohydrate binding"/>
    <property type="evidence" value="ECO:0007669"/>
    <property type="project" value="InterPro"/>
</dbReference>
<comment type="caution">
    <text evidence="5">The sequence shown here is derived from an EMBL/GenBank/DDBJ whole genome shotgun (WGS) entry which is preliminary data.</text>
</comment>
<dbReference type="CDD" id="cd04084">
    <property type="entry name" value="CBM6_xylanase-like"/>
    <property type="match status" value="1"/>
</dbReference>
<name>A0A5B2VWC8_9BACT</name>
<dbReference type="InterPro" id="IPR006584">
    <property type="entry name" value="Cellulose-bd_IV"/>
</dbReference>
<dbReference type="AlphaFoldDB" id="A0A5B2VWC8"/>
<evidence type="ECO:0000259" key="4">
    <source>
        <dbReference type="SMART" id="SM00606"/>
    </source>
</evidence>
<dbReference type="EMBL" id="VUOC01000002">
    <property type="protein sequence ID" value="KAA2242557.1"/>
    <property type="molecule type" value="Genomic_DNA"/>
</dbReference>
<dbReference type="SMART" id="SM00606">
    <property type="entry name" value="CBD_IV"/>
    <property type="match status" value="1"/>
</dbReference>
<feature type="chain" id="PRO_5023081045" evidence="3">
    <location>
        <begin position="26"/>
        <end position="175"/>
    </location>
</feature>
<evidence type="ECO:0000313" key="5">
    <source>
        <dbReference type="EMBL" id="KAA2242557.1"/>
    </source>
</evidence>
<evidence type="ECO:0000256" key="2">
    <source>
        <dbReference type="SAM" id="MobiDB-lite"/>
    </source>
</evidence>
<dbReference type="InterPro" id="IPR005084">
    <property type="entry name" value="CBM6"/>
</dbReference>
<dbReference type="Gene3D" id="2.60.120.260">
    <property type="entry name" value="Galactose-binding domain-like"/>
    <property type="match status" value="1"/>
</dbReference>
<keyword evidence="1 3" id="KW-0732">Signal</keyword>
<dbReference type="Proteomes" id="UP000324611">
    <property type="component" value="Unassembled WGS sequence"/>
</dbReference>
<feature type="region of interest" description="Disordered" evidence="2">
    <location>
        <begin position="28"/>
        <end position="71"/>
    </location>
</feature>
<protein>
    <submittedName>
        <fullName evidence="5">Carbohydrate-binding protein</fullName>
    </submittedName>
</protein>
<evidence type="ECO:0000313" key="6">
    <source>
        <dbReference type="Proteomes" id="UP000324611"/>
    </source>
</evidence>
<gene>
    <name evidence="5" type="ORF">F0L74_08460</name>
</gene>
<dbReference type="Pfam" id="PF03422">
    <property type="entry name" value="CBM_6"/>
    <property type="match status" value="1"/>
</dbReference>
<accession>A0A5B2VWC8</accession>
<keyword evidence="6" id="KW-1185">Reference proteome</keyword>
<feature type="compositionally biased region" description="Low complexity" evidence="2">
    <location>
        <begin position="42"/>
        <end position="61"/>
    </location>
</feature>